<dbReference type="PROSITE" id="PS51257">
    <property type="entry name" value="PROKAR_LIPOPROTEIN"/>
    <property type="match status" value="1"/>
</dbReference>
<proteinExistence type="predicted"/>
<dbReference type="InterPro" id="IPR006059">
    <property type="entry name" value="SBP"/>
</dbReference>
<feature type="chain" id="PRO_5045496921" evidence="7">
    <location>
        <begin position="20"/>
        <end position="443"/>
    </location>
</feature>
<dbReference type="PANTHER" id="PTHR43649">
    <property type="entry name" value="ARABINOSE-BINDING PROTEIN-RELATED"/>
    <property type="match status" value="1"/>
</dbReference>
<sequence length="443" mass="48296">MKKAISTGLTFVLAAGLLAACGGGNEGSGASNSPSASPSANPSPSPSEAASPSQAEELGGKLKVLTHRTDLLNDGTLDRYTEKFKEKYPKAEIEYEAMTNYAQDIKVRLTTGEAGDVNMLDASLPNSELANYYEPLPDELTEDMYFADLKAHEGSRYGLATGVNTQGIIYNKKAFAQAGIDQVPTTLDALYEAAQKLEDAGIIPLYMNYGAQWPLGNWSEGSVKFVAGDMLYFDQFVTKDELFTVDGPWGQLMNIARKFVQEGWVEKDLATNNWEMSKGEIASGKAAMYFLGNWAIPQVIGAGAASEDIGFFPIPYDNNGQLNAPLGPDYFIGVSKNSKNKELAFKYIEFFVKESGYIGANGFMPVDKNAVPEVPQLAEFKSFNPNFLEEVAGDPRFNELGNKAEIDFYGGKYIQELIVAKDLQAAYDALNKKWAAARKTLGY</sequence>
<comment type="caution">
    <text evidence="8">The sequence shown here is derived from an EMBL/GenBank/DDBJ whole genome shotgun (WGS) entry which is preliminary data.</text>
</comment>
<evidence type="ECO:0000256" key="4">
    <source>
        <dbReference type="ARBA" id="ARBA00023139"/>
    </source>
</evidence>
<dbReference type="Pfam" id="PF01547">
    <property type="entry name" value="SBP_bac_1"/>
    <property type="match status" value="1"/>
</dbReference>
<evidence type="ECO:0000256" key="7">
    <source>
        <dbReference type="SAM" id="SignalP"/>
    </source>
</evidence>
<feature type="region of interest" description="Disordered" evidence="6">
    <location>
        <begin position="25"/>
        <end position="57"/>
    </location>
</feature>
<dbReference type="SUPFAM" id="SSF53850">
    <property type="entry name" value="Periplasmic binding protein-like II"/>
    <property type="match status" value="1"/>
</dbReference>
<dbReference type="PANTHER" id="PTHR43649:SF33">
    <property type="entry name" value="POLYGALACTURONAN_RHAMNOGALACTURONAN-BINDING PROTEIN YTCQ"/>
    <property type="match status" value="1"/>
</dbReference>
<evidence type="ECO:0000256" key="3">
    <source>
        <dbReference type="ARBA" id="ARBA00023136"/>
    </source>
</evidence>
<evidence type="ECO:0000256" key="1">
    <source>
        <dbReference type="ARBA" id="ARBA00022475"/>
    </source>
</evidence>
<evidence type="ECO:0000256" key="6">
    <source>
        <dbReference type="SAM" id="MobiDB-lite"/>
    </source>
</evidence>
<keyword evidence="1" id="KW-1003">Cell membrane</keyword>
<evidence type="ECO:0000313" key="8">
    <source>
        <dbReference type="EMBL" id="MFC7152074.1"/>
    </source>
</evidence>
<keyword evidence="5" id="KW-0449">Lipoprotein</keyword>
<keyword evidence="3" id="KW-0472">Membrane</keyword>
<keyword evidence="9" id="KW-1185">Reference proteome</keyword>
<evidence type="ECO:0000256" key="5">
    <source>
        <dbReference type="ARBA" id="ARBA00023288"/>
    </source>
</evidence>
<dbReference type="Proteomes" id="UP001596378">
    <property type="component" value="Unassembled WGS sequence"/>
</dbReference>
<dbReference type="EMBL" id="JBHTAI010000020">
    <property type="protein sequence ID" value="MFC7152074.1"/>
    <property type="molecule type" value="Genomic_DNA"/>
</dbReference>
<dbReference type="Gene3D" id="3.40.190.10">
    <property type="entry name" value="Periplasmic binding protein-like II"/>
    <property type="match status" value="2"/>
</dbReference>
<evidence type="ECO:0000313" key="9">
    <source>
        <dbReference type="Proteomes" id="UP001596378"/>
    </source>
</evidence>
<dbReference type="InterPro" id="IPR050490">
    <property type="entry name" value="Bact_solute-bd_prot1"/>
</dbReference>
<evidence type="ECO:0000256" key="2">
    <source>
        <dbReference type="ARBA" id="ARBA00022729"/>
    </source>
</evidence>
<protein>
    <submittedName>
        <fullName evidence="8">ABC transporter substrate-binding protein</fullName>
    </submittedName>
</protein>
<keyword evidence="4" id="KW-0564">Palmitate</keyword>
<reference evidence="9" key="1">
    <citation type="journal article" date="2019" name="Int. J. Syst. Evol. Microbiol.">
        <title>The Global Catalogue of Microorganisms (GCM) 10K type strain sequencing project: providing services to taxonomists for standard genome sequencing and annotation.</title>
        <authorList>
            <consortium name="The Broad Institute Genomics Platform"/>
            <consortium name="The Broad Institute Genome Sequencing Center for Infectious Disease"/>
            <person name="Wu L."/>
            <person name="Ma J."/>
        </authorList>
    </citation>
    <scope>NUCLEOTIDE SEQUENCE [LARGE SCALE GENOMIC DNA]</scope>
    <source>
        <strain evidence="9">KCTC 12907</strain>
    </source>
</reference>
<name>A0ABW2FJI3_9BACL</name>
<accession>A0ABW2FJI3</accession>
<feature type="signal peptide" evidence="7">
    <location>
        <begin position="1"/>
        <end position="19"/>
    </location>
</feature>
<organism evidence="8 9">
    <name type="scientific">Cohnella cellulosilytica</name>
    <dbReference type="NCBI Taxonomy" id="986710"/>
    <lineage>
        <taxon>Bacteria</taxon>
        <taxon>Bacillati</taxon>
        <taxon>Bacillota</taxon>
        <taxon>Bacilli</taxon>
        <taxon>Bacillales</taxon>
        <taxon>Paenibacillaceae</taxon>
        <taxon>Cohnella</taxon>
    </lineage>
</organism>
<gene>
    <name evidence="8" type="ORF">ACFQMJ_26380</name>
</gene>
<feature type="compositionally biased region" description="Low complexity" evidence="6">
    <location>
        <begin position="28"/>
        <end position="53"/>
    </location>
</feature>
<keyword evidence="2 7" id="KW-0732">Signal</keyword>